<feature type="domain" description="BIG2" evidence="3">
    <location>
        <begin position="1143"/>
        <end position="1219"/>
    </location>
</feature>
<sequence>MKIIKSAFVLTLLSAQVLALPEVPTIERQVHTQENLQYIKPTIPPLQTSADGRVGLAHRPEYLDTGLQVAFRLQVPEKMDAPFMNSPAGTFILANPNQFAPLEAGVRNNTVAGDGGSGHAGLCDPTMAPNSAVRNPFTCDINGANPNGADDCYDLTVIRANNGSNSRQLFGTELRVRVENPKTVNAQIVEVTELREITGNVFNIDSFFEPTITSDGRMMTMRVDPSSNYSWYDNDGTRRNSSSDIAYLVPQNPDNPTYTDNDGNQQIAQACDVRQWQNTDIRPMGHAPFDNTINQRYGLAMHPFRDSEGRLIEEDYEFGTYPWMDKDGDNITFTTYFTRLNDYAQSEGLDIDCVPGFGCNGDFEEHSKLNGRVMMGLWTRGKMVVLDNQLNNIDFPIRTLDSQHRMLELYEGANYAERYMRVGDSRNRRRNNLNNPRQLPDSNSGNTTFFDSNEHRFNYHLNMRPVTPADVTWLMSTGRSSDEVAFDDYLNPNSFINANMAHAVWMGFTQGGNANRDLREGYLQNAATGGLPDLSGNIPDSEWRIPSRGEILGEGRAEYIAHGGIHGKGFWLDGDTAGLQFEIPMQTRDVLATSWYYSIFIDPRTTTGTRSLIAFPDGSEIRVRNTNQIVFVNASGQEVHVVTSTQTINANAWTHLGFQLSNRNQTISTFVNGMEIDTFTSNNASLFTLTPGNLVIGLGDATGFTGWIDNFKAFAEQVNAEVACNHASGTLAGINGSVTNWTGRDWSAVANTVPAATHNQLSQVLNNNGKPTYSQYVCYHDYTADYAAHLGNIADGLTGVRDDINFPEGPLLLDAPRPDSSQNAFCLSCHTQTAPAGLSIAALTLNQNLTALDDPRRQPMQPDPRVFGNIPANWISPGVPAQHIIADPETGFAIDTLLLALSGETPTDPIDPANPATSVNLSIVDANLIIGETTTVSAQVLPADADDTSVTYTSSNQTVATVDGNGLVASLAVGTAIITATTVNDLTDSVTVNVAPPAIPEPGGILLNPGFEAGAANWTINGGSISNFSYSGTNGVLVNGNGGANQQIVLEANTIYTLSAFGRVGGAGQSFYVGVTNLTTGTFIENTLFESTSYVQQSITFTTGESNDNYNIWLWNNQGGEYYADHFELVVTGTVEPEVPANPATAISLTSPVTELTIDESTTLTATVTPADADDVTVTFTSSNDSIASVNGAGVVVAHAEGVVDITATTVNDLTATVQITVVAVEVPEVPVNLMLNPGFEEGAANWTINGGNVINNNAHSGNNAALINGNGGVNQQLVLEPNTQYTLSVWGRVGGQGQSFYIGVTNLSTNTFIENSLFTSQTYVQQSITFTTGNNADNYNLWMWNNQGGQYYVDDFELVIGGQPSSGEPQNPANPATSVTLVVANTELNVGDSTTTTVTITPTDADDLSVTYASSNTGVATVDANGNISAVGAGTVNITVTTVNDLTDQVSITVSEPVAPPTGDPVPLANATTYSVDSGNWDPNRIINVHDDNLVVEARATESGIGETVWIEYLFTTASQFEFAVREDNAPSYQISRWKVQRYNNGNWEDMVPWVNANVNGWTYATPDSALTASRIRLVVEAPGTQNVGFREFDVTGVLH</sequence>
<feature type="chain" id="PRO_5024280914" description="BIG2 domain-containing protein" evidence="2">
    <location>
        <begin position="20"/>
        <end position="1601"/>
    </location>
</feature>
<organism evidence="4 5">
    <name type="scientific">Thalassotalea litorea</name>
    <dbReference type="NCBI Taxonomy" id="2020715"/>
    <lineage>
        <taxon>Bacteria</taxon>
        <taxon>Pseudomonadati</taxon>
        <taxon>Pseudomonadota</taxon>
        <taxon>Gammaproteobacteria</taxon>
        <taxon>Alteromonadales</taxon>
        <taxon>Colwelliaceae</taxon>
        <taxon>Thalassotalea</taxon>
    </lineage>
</organism>
<reference evidence="4 5" key="1">
    <citation type="submission" date="2019-05" db="EMBL/GenBank/DDBJ databases">
        <title>Genome sequences of Thalassotalea litorea 1K03283.</title>
        <authorList>
            <person name="Zhang D."/>
        </authorList>
    </citation>
    <scope>NUCLEOTIDE SEQUENCE [LARGE SCALE GENOMIC DNA]</scope>
    <source>
        <strain evidence="4 5">MCCC 1K03283</strain>
    </source>
</reference>
<evidence type="ECO:0000313" key="4">
    <source>
        <dbReference type="EMBL" id="TLU64324.1"/>
    </source>
</evidence>
<evidence type="ECO:0000256" key="1">
    <source>
        <dbReference type="SAM" id="MobiDB-lite"/>
    </source>
</evidence>
<dbReference type="SUPFAM" id="SSF49373">
    <property type="entry name" value="Invasin/intimin cell-adhesion fragments"/>
    <property type="match status" value="3"/>
</dbReference>
<proteinExistence type="predicted"/>
<dbReference type="Gene3D" id="2.60.120.260">
    <property type="entry name" value="Galactose-binding domain-like"/>
    <property type="match status" value="2"/>
</dbReference>
<dbReference type="OrthoDB" id="5523678at2"/>
<accession>A0A5R9IFN6</accession>
<dbReference type="SMART" id="SM00635">
    <property type="entry name" value="BID_2"/>
    <property type="match status" value="3"/>
</dbReference>
<dbReference type="SUPFAM" id="SSF49899">
    <property type="entry name" value="Concanavalin A-like lectins/glucanases"/>
    <property type="match status" value="1"/>
</dbReference>
<dbReference type="Gene3D" id="2.60.120.200">
    <property type="match status" value="1"/>
</dbReference>
<dbReference type="InterPro" id="IPR008964">
    <property type="entry name" value="Invasin/intimin_cell_adhesion"/>
</dbReference>
<keyword evidence="5" id="KW-1185">Reference proteome</keyword>
<gene>
    <name evidence="4" type="ORF">FE810_12030</name>
</gene>
<feature type="region of interest" description="Disordered" evidence="1">
    <location>
        <begin position="426"/>
        <end position="447"/>
    </location>
</feature>
<dbReference type="SUPFAM" id="SSF49785">
    <property type="entry name" value="Galactose-binding domain-like"/>
    <property type="match status" value="1"/>
</dbReference>
<name>A0A5R9IFN6_9GAMM</name>
<dbReference type="InterPro" id="IPR013320">
    <property type="entry name" value="ConA-like_dom_sf"/>
</dbReference>
<protein>
    <recommendedName>
        <fullName evidence="3">BIG2 domain-containing protein</fullName>
    </recommendedName>
</protein>
<comment type="caution">
    <text evidence="4">The sequence shown here is derived from an EMBL/GenBank/DDBJ whole genome shotgun (WGS) entry which is preliminary data.</text>
</comment>
<keyword evidence="2" id="KW-0732">Signal</keyword>
<feature type="signal peptide" evidence="2">
    <location>
        <begin position="1"/>
        <end position="19"/>
    </location>
</feature>
<dbReference type="EMBL" id="VCBC01000011">
    <property type="protein sequence ID" value="TLU64324.1"/>
    <property type="molecule type" value="Genomic_DNA"/>
</dbReference>
<feature type="domain" description="BIG2" evidence="3">
    <location>
        <begin position="915"/>
        <end position="992"/>
    </location>
</feature>
<evidence type="ECO:0000259" key="3">
    <source>
        <dbReference type="SMART" id="SM00635"/>
    </source>
</evidence>
<feature type="domain" description="BIG2" evidence="3">
    <location>
        <begin position="1376"/>
        <end position="1454"/>
    </location>
</feature>
<dbReference type="Gene3D" id="2.60.40.1080">
    <property type="match status" value="3"/>
</dbReference>
<dbReference type="Pfam" id="PF02368">
    <property type="entry name" value="Big_2"/>
    <property type="match status" value="3"/>
</dbReference>
<dbReference type="RefSeq" id="WP_138320307.1">
    <property type="nucleotide sequence ID" value="NZ_VCBC01000011.1"/>
</dbReference>
<evidence type="ECO:0000313" key="5">
    <source>
        <dbReference type="Proteomes" id="UP000307790"/>
    </source>
</evidence>
<dbReference type="Proteomes" id="UP000307790">
    <property type="component" value="Unassembled WGS sequence"/>
</dbReference>
<dbReference type="InterPro" id="IPR003343">
    <property type="entry name" value="Big_2"/>
</dbReference>
<dbReference type="InterPro" id="IPR008979">
    <property type="entry name" value="Galactose-bd-like_sf"/>
</dbReference>
<evidence type="ECO:0000256" key="2">
    <source>
        <dbReference type="SAM" id="SignalP"/>
    </source>
</evidence>